<dbReference type="SUPFAM" id="SSF51206">
    <property type="entry name" value="cAMP-binding domain-like"/>
    <property type="match status" value="1"/>
</dbReference>
<feature type="domain" description="Cyclic nucleotide-binding" evidence="1">
    <location>
        <begin position="16"/>
        <end position="123"/>
    </location>
</feature>
<keyword evidence="3" id="KW-1185">Reference proteome</keyword>
<comment type="caution">
    <text evidence="2">The sequence shown here is derived from an EMBL/GenBank/DDBJ whole genome shotgun (WGS) entry which is preliminary data.</text>
</comment>
<dbReference type="GO" id="GO:0003700">
    <property type="term" value="F:DNA-binding transcription factor activity"/>
    <property type="evidence" value="ECO:0007669"/>
    <property type="project" value="TreeGrafter"/>
</dbReference>
<evidence type="ECO:0000259" key="1">
    <source>
        <dbReference type="PROSITE" id="PS50042"/>
    </source>
</evidence>
<gene>
    <name evidence="2" type="ORF">HT585_16880</name>
</gene>
<dbReference type="SMART" id="SM00100">
    <property type="entry name" value="cNMP"/>
    <property type="match status" value="1"/>
</dbReference>
<sequence>MALTEVKHPKGAAISLFERIAGQSLANTERLAEAIHVRPVKPGETIFDQDEPHPYIYVIETGLVKLTYLRADGEEWIKSFAAEGRFFASLSALLPMGRATFSAVAIEACRLERIPFATLQALVDIDLGWSRMLRNALMILAERKERRERQFLTLDPEERYRSLIAEEPDLVLRAPQKDLAGYLGITPVGLSRIAKRVREEADTRLNPG</sequence>
<protein>
    <submittedName>
        <fullName evidence="2">Crp/Fnr family transcriptional regulator</fullName>
    </submittedName>
</protein>
<reference evidence="2 3" key="1">
    <citation type="submission" date="2020-06" db="EMBL/GenBank/DDBJ databases">
        <authorList>
            <person name="Grouzdev D.S."/>
        </authorList>
    </citation>
    <scope>NUCLEOTIDE SEQUENCE [LARGE SCALE GENOMIC DNA]</scope>
    <source>
        <strain evidence="2 3">HO-A22</strain>
    </source>
</reference>
<dbReference type="InterPro" id="IPR014710">
    <property type="entry name" value="RmlC-like_jellyroll"/>
</dbReference>
<dbReference type="EMBL" id="JABWDU010000003">
    <property type="protein sequence ID" value="NVD40545.1"/>
    <property type="molecule type" value="Genomic_DNA"/>
</dbReference>
<dbReference type="Gene3D" id="2.60.120.10">
    <property type="entry name" value="Jelly Rolls"/>
    <property type="match status" value="1"/>
</dbReference>
<dbReference type="PANTHER" id="PTHR24567">
    <property type="entry name" value="CRP FAMILY TRANSCRIPTIONAL REGULATORY PROTEIN"/>
    <property type="match status" value="1"/>
</dbReference>
<proteinExistence type="predicted"/>
<dbReference type="InterPro" id="IPR050397">
    <property type="entry name" value="Env_Response_Regulators"/>
</dbReference>
<organism evidence="2 3">
    <name type="scientific">Ensifer oleiphilus</name>
    <dbReference type="NCBI Taxonomy" id="2742698"/>
    <lineage>
        <taxon>Bacteria</taxon>
        <taxon>Pseudomonadati</taxon>
        <taxon>Pseudomonadota</taxon>
        <taxon>Alphaproteobacteria</taxon>
        <taxon>Hyphomicrobiales</taxon>
        <taxon>Rhizobiaceae</taxon>
        <taxon>Sinorhizobium/Ensifer group</taxon>
        <taxon>Ensifer</taxon>
    </lineage>
</organism>
<accession>A0A7Y6UNR3</accession>
<dbReference type="GO" id="GO:0005829">
    <property type="term" value="C:cytosol"/>
    <property type="evidence" value="ECO:0007669"/>
    <property type="project" value="TreeGrafter"/>
</dbReference>
<evidence type="ECO:0000313" key="3">
    <source>
        <dbReference type="Proteomes" id="UP000520198"/>
    </source>
</evidence>
<dbReference type="Pfam" id="PF00027">
    <property type="entry name" value="cNMP_binding"/>
    <property type="match status" value="1"/>
</dbReference>
<dbReference type="CDD" id="cd00038">
    <property type="entry name" value="CAP_ED"/>
    <property type="match status" value="1"/>
</dbReference>
<dbReference type="PANTHER" id="PTHR24567:SF76">
    <property type="entry name" value="CYCLIC NUCLEOTIDE-BINDING DOMAIN PROTEIN"/>
    <property type="match status" value="1"/>
</dbReference>
<dbReference type="AlphaFoldDB" id="A0A7Y6UNR3"/>
<dbReference type="InterPro" id="IPR000595">
    <property type="entry name" value="cNMP-bd_dom"/>
</dbReference>
<dbReference type="PROSITE" id="PS50042">
    <property type="entry name" value="CNMP_BINDING_3"/>
    <property type="match status" value="1"/>
</dbReference>
<dbReference type="InterPro" id="IPR018490">
    <property type="entry name" value="cNMP-bd_dom_sf"/>
</dbReference>
<dbReference type="RefSeq" id="WP_176354002.1">
    <property type="nucleotide sequence ID" value="NZ_JABWDU010000003.1"/>
</dbReference>
<name>A0A7Y6UNR3_9HYPH</name>
<dbReference type="Proteomes" id="UP000520198">
    <property type="component" value="Unassembled WGS sequence"/>
</dbReference>
<evidence type="ECO:0000313" key="2">
    <source>
        <dbReference type="EMBL" id="NVD40545.1"/>
    </source>
</evidence>